<sequence length="804" mass="89442">MKVFKRNQRGSVSVFLISIVAAVFLFNAVLIDFARIQAAKRQSDMVVQAAVRSVLGAFDKNLHGKYGLFGVDKDKLEPLLTDILKQNLRSTPTEDSFQLIDTALSGSPVLEASGDLGNQVILQQQILEDMKYKAPIEITVELFDKFKKLATVMKTASAATKASKEMKKEYLAREKSFEQYWELRDQMKDLNVKLDPLTLLTGSSELSSIHNLGGIANHYDYIRHRYIEIQGWEQAQIDKETSIVSLESARSSLSSQRSALISNAEEDEVVDTSELDNQIASLSTDISRLVDEINELKLKIRATIAVVNPYLSQSHQLLQNITGKIDQIVQLSLDAEEELNSARKHNQSMREAFDKAMAATKEGNYDKVAKAPDSAGNVANDDMKAVESGLDQIVQDLEKTILPDTHFETIKKDIVEERTKLAAVSLITKELSSSMPTQYSSTGVPPSTSEIHSFASEIHNTYKGVEGAINTHSDPNSYPEEKKRMEDKANYDNKSGETNEAAGKASLGEVLGIINAIKLVDSSIDDYKDLGGFYKNYIAQQAEDTDKGAVATSNDLDDAGGDAMSMMDSLFEGLGNFFETMRNELYVNEYAFQRFDSFDGSALLKKPVDLTKLDETIAPFVNVNGSGLEYIIYGLESPGANIGAAYGELFLVRLALRTLEGFTNSAVRALGHPLLVLIAAIAYGVIHALSDMYQFFMGQQVELIQIQGKKLFQLSYKDYLRLFLLLHSSEKKKLARIQALIQFNLPGQKPLTDYQSYVTAQAEFSVRLWFLPGVMEALNQTVQLNGRVQGSRYYYDSGQRFMSY</sequence>
<proteinExistence type="predicted"/>
<dbReference type="OrthoDB" id="2385264at2"/>
<evidence type="ECO:0008006" key="5">
    <source>
        <dbReference type="Google" id="ProtNLM"/>
    </source>
</evidence>
<reference evidence="3 4" key="1">
    <citation type="submission" date="2018-07" db="EMBL/GenBank/DDBJ databases">
        <title>Genomic Encyclopedia of Type Strains, Phase III (KMG-III): the genomes of soil and plant-associated and newly described type strains.</title>
        <authorList>
            <person name="Whitman W."/>
        </authorList>
    </citation>
    <scope>NUCLEOTIDE SEQUENCE [LARGE SCALE GENOMIC DNA]</scope>
    <source>
        <strain evidence="3 4">CECT 8236</strain>
    </source>
</reference>
<feature type="compositionally biased region" description="Basic and acidic residues" evidence="1">
    <location>
        <begin position="479"/>
        <end position="497"/>
    </location>
</feature>
<dbReference type="EMBL" id="QRDY01000004">
    <property type="protein sequence ID" value="RED63018.1"/>
    <property type="molecule type" value="Genomic_DNA"/>
</dbReference>
<dbReference type="Proteomes" id="UP000256869">
    <property type="component" value="Unassembled WGS sequence"/>
</dbReference>
<evidence type="ECO:0000313" key="4">
    <source>
        <dbReference type="Proteomes" id="UP000256869"/>
    </source>
</evidence>
<keyword evidence="4" id="KW-1185">Reference proteome</keyword>
<dbReference type="RefSeq" id="WP_115992321.1">
    <property type="nucleotide sequence ID" value="NZ_QRDY01000004.1"/>
</dbReference>
<protein>
    <recommendedName>
        <fullName evidence="5">Flp pilus-assembly TadE/G-like protein</fullName>
    </recommendedName>
</protein>
<feature type="transmembrane region" description="Helical" evidence="2">
    <location>
        <begin position="12"/>
        <end position="31"/>
    </location>
</feature>
<gene>
    <name evidence="3" type="ORF">DFP95_10411</name>
</gene>
<dbReference type="AlphaFoldDB" id="A0A3D9IMT2"/>
<accession>A0A3D9IMT2</accession>
<evidence type="ECO:0000256" key="1">
    <source>
        <dbReference type="SAM" id="MobiDB-lite"/>
    </source>
</evidence>
<organism evidence="3 4">
    <name type="scientific">Cohnella lupini</name>
    <dbReference type="NCBI Taxonomy" id="1294267"/>
    <lineage>
        <taxon>Bacteria</taxon>
        <taxon>Bacillati</taxon>
        <taxon>Bacillota</taxon>
        <taxon>Bacilli</taxon>
        <taxon>Bacillales</taxon>
        <taxon>Paenibacillaceae</taxon>
        <taxon>Cohnella</taxon>
    </lineage>
</organism>
<comment type="caution">
    <text evidence="3">The sequence shown here is derived from an EMBL/GenBank/DDBJ whole genome shotgun (WGS) entry which is preliminary data.</text>
</comment>
<keyword evidence="2" id="KW-0472">Membrane</keyword>
<evidence type="ECO:0000256" key="2">
    <source>
        <dbReference type="SAM" id="Phobius"/>
    </source>
</evidence>
<keyword evidence="2" id="KW-1133">Transmembrane helix</keyword>
<feature type="region of interest" description="Disordered" evidence="1">
    <location>
        <begin position="465"/>
        <end position="498"/>
    </location>
</feature>
<keyword evidence="2" id="KW-0812">Transmembrane</keyword>
<name>A0A3D9IMT2_9BACL</name>
<evidence type="ECO:0000313" key="3">
    <source>
        <dbReference type="EMBL" id="RED63018.1"/>
    </source>
</evidence>